<dbReference type="RefSeq" id="WP_128630110.1">
    <property type="nucleotide sequence ID" value="NZ_RRCN01000001.1"/>
</dbReference>
<comment type="caution">
    <text evidence="1">The sequence shown here is derived from an EMBL/GenBank/DDBJ whole genome shotgun (WGS) entry which is preliminary data.</text>
</comment>
<dbReference type="AlphaFoldDB" id="A0A3P3TWY6"/>
<accession>A0A3P3TWY6</accession>
<sequence length="164" mass="19062">MSQWHLKHSNGELYPSQILQMNIVDTKSLHKAGWENTFDWTRYLGPNEVSMPYKLLVIGNSVIQGAIAYYEDALERRIFVDLLESAPTNRHKNQNREFTNVADVLLGEACLQSFAAGYHGDVAFYPKTNLYTYYRERFHAHFGGRGMMFLTDVEAIRLIKLYYK</sequence>
<evidence type="ECO:0000313" key="1">
    <source>
        <dbReference type="EMBL" id="RRJ62216.1"/>
    </source>
</evidence>
<evidence type="ECO:0000313" key="2">
    <source>
        <dbReference type="Proteomes" id="UP000267017"/>
    </source>
</evidence>
<dbReference type="Proteomes" id="UP000267017">
    <property type="component" value="Unassembled WGS sequence"/>
</dbReference>
<name>A0A3P3TWY6_9BACL</name>
<dbReference type="OrthoDB" id="9800543at2"/>
<dbReference type="EMBL" id="RRCN01000001">
    <property type="protein sequence ID" value="RRJ62216.1"/>
    <property type="molecule type" value="Genomic_DNA"/>
</dbReference>
<organism evidence="1 2">
    <name type="scientific">Paenibacillus oralis</name>
    <dbReference type="NCBI Taxonomy" id="2490856"/>
    <lineage>
        <taxon>Bacteria</taxon>
        <taxon>Bacillati</taxon>
        <taxon>Bacillota</taxon>
        <taxon>Bacilli</taxon>
        <taxon>Bacillales</taxon>
        <taxon>Paenibacillaceae</taxon>
        <taxon>Paenibacillus</taxon>
    </lineage>
</organism>
<proteinExistence type="predicted"/>
<reference evidence="1 2" key="1">
    <citation type="submission" date="2018-11" db="EMBL/GenBank/DDBJ databases">
        <title>Genome sequencing of Paenibacillus sp. KCOM 3021 (= ChDC PVNT-B20).</title>
        <authorList>
            <person name="Kook J.-K."/>
            <person name="Park S.-N."/>
            <person name="Lim Y.K."/>
        </authorList>
    </citation>
    <scope>NUCLEOTIDE SEQUENCE [LARGE SCALE GENOMIC DNA]</scope>
    <source>
        <strain evidence="1 2">KCOM 3021</strain>
    </source>
</reference>
<keyword evidence="2" id="KW-1185">Reference proteome</keyword>
<protein>
    <submittedName>
        <fullName evidence="1">Uncharacterized protein</fullName>
    </submittedName>
</protein>
<gene>
    <name evidence="1" type="ORF">EHV15_04070</name>
</gene>